<feature type="transmembrane region" description="Helical" evidence="1">
    <location>
        <begin position="73"/>
        <end position="95"/>
    </location>
</feature>
<name>A0A284R188_ARMOS</name>
<keyword evidence="1" id="KW-0472">Membrane</keyword>
<sequence length="246" mass="27088">MGSIIEWCASYLIIIGQQTGDGPSIGLCTFQAAVIYSSNPFVTSAALSLTFELFVKLNAVLNQTGPPSKEWTWGLVLFPPLIYLMVFIWVIAVGIGHPNLVERDDLSMFCHIKVSEDIGLAQPFVVSATVTLLVEILIAIFSVWNNVILVGYKRKTGEFISENDSPFRMSVFIRRTALVTALTILGIIMAITSFVQPPQHNSPAWNISLTAMPICTFLLFGTRMDLIRVWFCLGTPPGRTAEISSV</sequence>
<feature type="transmembrane region" description="Helical" evidence="1">
    <location>
        <begin position="172"/>
        <end position="191"/>
    </location>
</feature>
<evidence type="ECO:0000256" key="1">
    <source>
        <dbReference type="SAM" id="Phobius"/>
    </source>
</evidence>
<keyword evidence="3" id="KW-1185">Reference proteome</keyword>
<keyword evidence="1" id="KW-1133">Transmembrane helix</keyword>
<reference evidence="3" key="1">
    <citation type="journal article" date="2017" name="Nat. Ecol. Evol.">
        <title>Genome expansion and lineage-specific genetic innovations in the forest pathogenic fungi Armillaria.</title>
        <authorList>
            <person name="Sipos G."/>
            <person name="Prasanna A.N."/>
            <person name="Walter M.C."/>
            <person name="O'Connor E."/>
            <person name="Balint B."/>
            <person name="Krizsan K."/>
            <person name="Kiss B."/>
            <person name="Hess J."/>
            <person name="Varga T."/>
            <person name="Slot J."/>
            <person name="Riley R."/>
            <person name="Boka B."/>
            <person name="Rigling D."/>
            <person name="Barry K."/>
            <person name="Lee J."/>
            <person name="Mihaltcheva S."/>
            <person name="LaButti K."/>
            <person name="Lipzen A."/>
            <person name="Waldron R."/>
            <person name="Moloney N.M."/>
            <person name="Sperisen C."/>
            <person name="Kredics L."/>
            <person name="Vagvoelgyi C."/>
            <person name="Patrignani A."/>
            <person name="Fitzpatrick D."/>
            <person name="Nagy I."/>
            <person name="Doyle S."/>
            <person name="Anderson J.B."/>
            <person name="Grigoriev I.V."/>
            <person name="Gueldener U."/>
            <person name="Muensterkoetter M."/>
            <person name="Nagy L.G."/>
        </authorList>
    </citation>
    <scope>NUCLEOTIDE SEQUENCE [LARGE SCALE GENOMIC DNA]</scope>
    <source>
        <strain evidence="3">C18/9</strain>
    </source>
</reference>
<accession>A0A284R188</accession>
<evidence type="ECO:0000313" key="3">
    <source>
        <dbReference type="Proteomes" id="UP000219338"/>
    </source>
</evidence>
<feature type="transmembrane region" description="Helical" evidence="1">
    <location>
        <begin position="203"/>
        <end position="221"/>
    </location>
</feature>
<dbReference type="EMBL" id="FUEG01000003">
    <property type="protein sequence ID" value="SJL02478.1"/>
    <property type="molecule type" value="Genomic_DNA"/>
</dbReference>
<evidence type="ECO:0000313" key="2">
    <source>
        <dbReference type="EMBL" id="SJL02478.1"/>
    </source>
</evidence>
<feature type="transmembrane region" description="Helical" evidence="1">
    <location>
        <begin position="124"/>
        <end position="152"/>
    </location>
</feature>
<proteinExistence type="predicted"/>
<protein>
    <recommendedName>
        <fullName evidence="4">G-protein coupled receptors family 3 profile domain-containing protein</fullName>
    </recommendedName>
</protein>
<keyword evidence="1" id="KW-0812">Transmembrane</keyword>
<dbReference type="OrthoDB" id="2896404at2759"/>
<evidence type="ECO:0008006" key="4">
    <source>
        <dbReference type="Google" id="ProtNLM"/>
    </source>
</evidence>
<dbReference type="Proteomes" id="UP000219338">
    <property type="component" value="Unassembled WGS sequence"/>
</dbReference>
<gene>
    <name evidence="2" type="ORF">ARMOST_05806</name>
</gene>
<organism evidence="2 3">
    <name type="scientific">Armillaria ostoyae</name>
    <name type="common">Armillaria root rot fungus</name>
    <dbReference type="NCBI Taxonomy" id="47428"/>
    <lineage>
        <taxon>Eukaryota</taxon>
        <taxon>Fungi</taxon>
        <taxon>Dikarya</taxon>
        <taxon>Basidiomycota</taxon>
        <taxon>Agaricomycotina</taxon>
        <taxon>Agaricomycetes</taxon>
        <taxon>Agaricomycetidae</taxon>
        <taxon>Agaricales</taxon>
        <taxon>Marasmiineae</taxon>
        <taxon>Physalacriaceae</taxon>
        <taxon>Armillaria</taxon>
    </lineage>
</organism>
<dbReference type="STRING" id="47428.A0A284R188"/>
<dbReference type="AlphaFoldDB" id="A0A284R188"/>